<dbReference type="RefSeq" id="WP_175559938.1">
    <property type="nucleotide sequence ID" value="NZ_FOMG01000004.1"/>
</dbReference>
<name>A0A1I1JNN6_9CLOT</name>
<dbReference type="EMBL" id="FOMG01000004">
    <property type="protein sequence ID" value="SFC50086.1"/>
    <property type="molecule type" value="Genomic_DNA"/>
</dbReference>
<organism evidence="2 3">
    <name type="scientific">Clostridium uliginosum</name>
    <dbReference type="NCBI Taxonomy" id="119641"/>
    <lineage>
        <taxon>Bacteria</taxon>
        <taxon>Bacillati</taxon>
        <taxon>Bacillota</taxon>
        <taxon>Clostridia</taxon>
        <taxon>Eubacteriales</taxon>
        <taxon>Clostridiaceae</taxon>
        <taxon>Clostridium</taxon>
    </lineage>
</organism>
<evidence type="ECO:0000313" key="2">
    <source>
        <dbReference type="EMBL" id="SFC50086.1"/>
    </source>
</evidence>
<dbReference type="AlphaFoldDB" id="A0A1I1JNN6"/>
<evidence type="ECO:0000256" key="1">
    <source>
        <dbReference type="SAM" id="MobiDB-lite"/>
    </source>
</evidence>
<feature type="compositionally biased region" description="Polar residues" evidence="1">
    <location>
        <begin position="100"/>
        <end position="110"/>
    </location>
</feature>
<keyword evidence="3" id="KW-1185">Reference proteome</keyword>
<sequence>MNKEKIPDNQTQRDYTQEEMPEMHSSENSTSNIGNFKALYPSTLKAGYRPSAENVECANGLNPSILKPGPSDFKKFKRLYLPNSKANYQPTEERIEQANGLKSSKPNTLF</sequence>
<protein>
    <submittedName>
        <fullName evidence="2">Uncharacterized protein</fullName>
    </submittedName>
</protein>
<accession>A0A1I1JNN6</accession>
<reference evidence="2 3" key="1">
    <citation type="submission" date="2016-10" db="EMBL/GenBank/DDBJ databases">
        <authorList>
            <person name="de Groot N.N."/>
        </authorList>
    </citation>
    <scope>NUCLEOTIDE SEQUENCE [LARGE SCALE GENOMIC DNA]</scope>
    <source>
        <strain evidence="2 3">DSM 12992</strain>
    </source>
</reference>
<evidence type="ECO:0000313" key="3">
    <source>
        <dbReference type="Proteomes" id="UP000199263"/>
    </source>
</evidence>
<feature type="region of interest" description="Disordered" evidence="1">
    <location>
        <begin position="1"/>
        <end position="35"/>
    </location>
</feature>
<proteinExistence type="predicted"/>
<dbReference type="Proteomes" id="UP000199263">
    <property type="component" value="Unassembled WGS sequence"/>
</dbReference>
<feature type="region of interest" description="Disordered" evidence="1">
    <location>
        <begin position="91"/>
        <end position="110"/>
    </location>
</feature>
<gene>
    <name evidence="2" type="ORF">SAMN05421842_104104</name>
</gene>